<evidence type="ECO:0000256" key="1">
    <source>
        <dbReference type="ARBA" id="ARBA00004127"/>
    </source>
</evidence>
<dbReference type="WBParaSite" id="GPUH_0000276801-mRNA-1">
    <property type="protein sequence ID" value="GPUH_0000276801-mRNA-1"/>
    <property type="gene ID" value="GPUH_0000276801"/>
</dbReference>
<sequence length="175" mass="19160">LSNESLAHRPARNWPSAGAIVFEKLQLRYRENLECVLKGVSAVIRPAEKVGIVGRTGAGKSSLTLALFRIVEPCSGRILIDGEDITKLPLYDLRSNLTIVPQDPVIFSGTLRMNLDPFGIFDDATIWHALKVAHLASFVLSFSNKLEHQLSEGGENIRYGVGPKAVVENINLVTV</sequence>
<dbReference type="InterPro" id="IPR027417">
    <property type="entry name" value="P-loop_NTPase"/>
</dbReference>
<dbReference type="Gene3D" id="3.40.50.300">
    <property type="entry name" value="P-loop containing nucleotide triphosphate hydrolases"/>
    <property type="match status" value="1"/>
</dbReference>
<dbReference type="GO" id="GO:0005524">
    <property type="term" value="F:ATP binding"/>
    <property type="evidence" value="ECO:0007669"/>
    <property type="project" value="UniProtKB-KW"/>
</dbReference>
<dbReference type="GO" id="GO:0042626">
    <property type="term" value="F:ATPase-coupled transmembrane transporter activity"/>
    <property type="evidence" value="ECO:0007669"/>
    <property type="project" value="TreeGrafter"/>
</dbReference>
<keyword evidence="2" id="KW-0677">Repeat</keyword>
<evidence type="ECO:0000256" key="2">
    <source>
        <dbReference type="ARBA" id="ARBA00022737"/>
    </source>
</evidence>
<evidence type="ECO:0000259" key="5">
    <source>
        <dbReference type="Pfam" id="PF00005"/>
    </source>
</evidence>
<keyword evidence="3" id="KW-0547">Nucleotide-binding</keyword>
<dbReference type="PANTHER" id="PTHR24223">
    <property type="entry name" value="ATP-BINDING CASSETTE SUB-FAMILY C"/>
    <property type="match status" value="1"/>
</dbReference>
<evidence type="ECO:0000313" key="6">
    <source>
        <dbReference type="WBParaSite" id="GPUH_0000276801-mRNA-1"/>
    </source>
</evidence>
<dbReference type="SUPFAM" id="SSF52540">
    <property type="entry name" value="P-loop containing nucleoside triphosphate hydrolases"/>
    <property type="match status" value="1"/>
</dbReference>
<dbReference type="AlphaFoldDB" id="A0A183D222"/>
<organism evidence="6">
    <name type="scientific">Gongylonema pulchrum</name>
    <dbReference type="NCBI Taxonomy" id="637853"/>
    <lineage>
        <taxon>Eukaryota</taxon>
        <taxon>Metazoa</taxon>
        <taxon>Ecdysozoa</taxon>
        <taxon>Nematoda</taxon>
        <taxon>Chromadorea</taxon>
        <taxon>Rhabditida</taxon>
        <taxon>Spirurina</taxon>
        <taxon>Spiruromorpha</taxon>
        <taxon>Spiruroidea</taxon>
        <taxon>Gongylonematidae</taxon>
        <taxon>Gongylonema</taxon>
    </lineage>
</organism>
<feature type="domain" description="ABC transporter" evidence="5">
    <location>
        <begin position="37"/>
        <end position="153"/>
    </location>
</feature>
<dbReference type="GO" id="GO:0012505">
    <property type="term" value="C:endomembrane system"/>
    <property type="evidence" value="ECO:0007669"/>
    <property type="project" value="UniProtKB-SubCell"/>
</dbReference>
<dbReference type="GO" id="GO:0016020">
    <property type="term" value="C:membrane"/>
    <property type="evidence" value="ECO:0007669"/>
    <property type="project" value="TreeGrafter"/>
</dbReference>
<dbReference type="FunFam" id="3.40.50.300:FF:001958">
    <property type="entry name" value="ATP binding cassette subfamily C member 11"/>
    <property type="match status" value="1"/>
</dbReference>
<name>A0A183D222_9BILA</name>
<accession>A0A183D222</accession>
<dbReference type="GO" id="GO:0016887">
    <property type="term" value="F:ATP hydrolysis activity"/>
    <property type="evidence" value="ECO:0007669"/>
    <property type="project" value="InterPro"/>
</dbReference>
<dbReference type="Pfam" id="PF00005">
    <property type="entry name" value="ABC_tran"/>
    <property type="match status" value="1"/>
</dbReference>
<keyword evidence="4" id="KW-0067">ATP-binding</keyword>
<dbReference type="InterPro" id="IPR003439">
    <property type="entry name" value="ABC_transporter-like_ATP-bd"/>
</dbReference>
<comment type="subcellular location">
    <subcellularLocation>
        <location evidence="1">Endomembrane system</location>
        <topology evidence="1">Multi-pass membrane protein</topology>
    </subcellularLocation>
</comment>
<reference evidence="6" key="1">
    <citation type="submission" date="2016-06" db="UniProtKB">
        <authorList>
            <consortium name="WormBaseParasite"/>
        </authorList>
    </citation>
    <scope>IDENTIFICATION</scope>
</reference>
<evidence type="ECO:0000256" key="3">
    <source>
        <dbReference type="ARBA" id="ARBA00022741"/>
    </source>
</evidence>
<proteinExistence type="predicted"/>
<protein>
    <submittedName>
        <fullName evidence="6">ABC transporter domain-containing protein</fullName>
    </submittedName>
</protein>
<dbReference type="PANTHER" id="PTHR24223:SF443">
    <property type="entry name" value="MULTIDRUG-RESISTANCE LIKE PROTEIN 1, ISOFORM I"/>
    <property type="match status" value="1"/>
</dbReference>
<dbReference type="InterPro" id="IPR050173">
    <property type="entry name" value="ABC_transporter_C-like"/>
</dbReference>
<evidence type="ECO:0000256" key="4">
    <source>
        <dbReference type="ARBA" id="ARBA00022840"/>
    </source>
</evidence>